<dbReference type="OrthoDB" id="2959108at2759"/>
<evidence type="ECO:0000259" key="4">
    <source>
        <dbReference type="SMART" id="SM00484"/>
    </source>
</evidence>
<dbReference type="EMBL" id="AWTV01000007">
    <property type="protein sequence ID" value="KIH91464.1"/>
    <property type="molecule type" value="Genomic_DNA"/>
</dbReference>
<dbReference type="Gene3D" id="1.10.150.20">
    <property type="entry name" value="5' to 3' exonuclease, C-terminal subdomain"/>
    <property type="match status" value="1"/>
</dbReference>
<dbReference type="GO" id="GO:0006281">
    <property type="term" value="P:DNA repair"/>
    <property type="evidence" value="ECO:0007669"/>
    <property type="project" value="UniProtKB-ARBA"/>
</dbReference>
<dbReference type="InterPro" id="IPR036279">
    <property type="entry name" value="5-3_exonuclease_C_sf"/>
</dbReference>
<sequence>MGIKGLYKEIGAGARVAFLRLAVDSLEKRGRPLRLAIDISIWQFQVQSGRGGSNPAVRTLFYRLIRLLGMPVQPVFVFDGINKPLFKRHKRSTGPGDMVASSMAKRMIRMFGFYVHDAPGEAEAECALLQQRGVVDAVLSEDVDTLMFGSTRTLRNWSAATTNSSGKGSASATATHVTMYETEAAVATSIAPEAILKTKETGLDREGMILVALMSGGDYLPEGVPGCGVKLACEAAKAGYGRRLCRIKRSDAASLAEWRSDLQHELRTNESKFFRTCHHKLVIPADFPNLDILRYYTHPVVSPADVVERVRLDLDSTIKTAPSSVVVQGTDSIKHKPIDVLALRDFVAETFDWSNRGGAIKFIRVLAPVLLARMLLLKWPSANGGEEMSEDLDNDIMLPSLVEGISRQRIHASTDNTPEIRVSYIPVNVVGLDLDSELDDPEVNFGRDGLALNSDDDFDDLPTTALAPTMPGDTAVSLTVASVKKPTTGTPYNPTVPCVTWVPRTIVHIGAPATLAEWEKKQQRGKKSATEGTKPTTRKPKSKKSNMPAGALDRFVRVTKNTRGYMLTSSQVSTTEKAAPKVPPTFKANTEVLQSLDFSEDDDVPDMDTQPGVEDYDLPEIPRKNINKTSSTAKIARSQYQKKGNNPWALSGSQNVPRVTKNNTSNQKREFVKPTSPPAVTKSTEVINLMTSSPFTTAAYEPIQIPTSPIPSSPPPAASFSSLAWSPSPLKKAAASQTQDTGASVTGKVKPRSKANPKLPSQASPQKQASIRDFLSPSKPSPVKSPAKPSAAILLSDDEGTSTLIKKPATTVNNEDPFLSSSPLPAVFMKRYGQAAQAAEQVPLGAERVLVKSNTKRTQYIPRTSATGFFREEIVDDMSADSLSPSPVRSRRWRQSEISIVDLTEEGLK</sequence>
<proteinExistence type="predicted"/>
<dbReference type="CDD" id="cd09906">
    <property type="entry name" value="H3TH_YEN1"/>
    <property type="match status" value="1"/>
</dbReference>
<feature type="compositionally biased region" description="Low complexity" evidence="3">
    <location>
        <begin position="718"/>
        <end position="729"/>
    </location>
</feature>
<dbReference type="SUPFAM" id="SSF47807">
    <property type="entry name" value="5' to 3' exonuclease, C-terminal subdomain"/>
    <property type="match status" value="1"/>
</dbReference>
<name>A0A0C2EXS6_9PEZI</name>
<dbReference type="InterPro" id="IPR006085">
    <property type="entry name" value="XPG_DNA_repair_N"/>
</dbReference>
<feature type="compositionally biased region" description="Low complexity" evidence="3">
    <location>
        <begin position="776"/>
        <end position="792"/>
    </location>
</feature>
<dbReference type="PANTHER" id="PTHR11081:SF75">
    <property type="entry name" value="ENDONUCLEASE, PUTATIVE (AFU_ORTHOLOGUE AFUA_3G13260)-RELATED"/>
    <property type="match status" value="1"/>
</dbReference>
<dbReference type="PANTHER" id="PTHR11081">
    <property type="entry name" value="FLAP ENDONUCLEASE FAMILY MEMBER"/>
    <property type="match status" value="1"/>
</dbReference>
<dbReference type="SMART" id="SM00484">
    <property type="entry name" value="XPGI"/>
    <property type="match status" value="1"/>
</dbReference>
<feature type="compositionally biased region" description="Pro residues" evidence="3">
    <location>
        <begin position="708"/>
        <end position="717"/>
    </location>
</feature>
<dbReference type="InterPro" id="IPR037316">
    <property type="entry name" value="Yen1_H3TH"/>
</dbReference>
<dbReference type="FunFam" id="3.40.50.1010:FF:000037">
    <property type="entry name" value="Rad2-like endonuclease, putative (AFU_orthologue AFUA_3G13260)"/>
    <property type="match status" value="1"/>
</dbReference>
<evidence type="ECO:0000313" key="7">
    <source>
        <dbReference type="Proteomes" id="UP000031575"/>
    </source>
</evidence>
<dbReference type="InterPro" id="IPR006086">
    <property type="entry name" value="XPG-I_dom"/>
</dbReference>
<dbReference type="PRINTS" id="PR00853">
    <property type="entry name" value="XPGRADSUPER"/>
</dbReference>
<comment type="caution">
    <text evidence="6">The sequence shown here is derived from an EMBL/GenBank/DDBJ whole genome shotgun (WGS) entry which is preliminary data.</text>
</comment>
<keyword evidence="2" id="KW-0378">Hydrolase</keyword>
<dbReference type="SUPFAM" id="SSF88723">
    <property type="entry name" value="PIN domain-like"/>
    <property type="match status" value="1"/>
</dbReference>
<dbReference type="SMART" id="SM00485">
    <property type="entry name" value="XPGN"/>
    <property type="match status" value="1"/>
</dbReference>
<dbReference type="Pfam" id="PF00867">
    <property type="entry name" value="XPG_I"/>
    <property type="match status" value="1"/>
</dbReference>
<dbReference type="HOGENOM" id="CLU_007575_0_0_1"/>
<feature type="compositionally biased region" description="Polar residues" evidence="3">
    <location>
        <begin position="735"/>
        <end position="744"/>
    </location>
</feature>
<feature type="domain" description="XPG-I" evidence="4">
    <location>
        <begin position="109"/>
        <end position="192"/>
    </location>
</feature>
<feature type="compositionally biased region" description="Polar residues" evidence="3">
    <location>
        <begin position="629"/>
        <end position="644"/>
    </location>
</feature>
<organism evidence="6 7">
    <name type="scientific">Sporothrix brasiliensis 5110</name>
    <dbReference type="NCBI Taxonomy" id="1398154"/>
    <lineage>
        <taxon>Eukaryota</taxon>
        <taxon>Fungi</taxon>
        <taxon>Dikarya</taxon>
        <taxon>Ascomycota</taxon>
        <taxon>Pezizomycotina</taxon>
        <taxon>Sordariomycetes</taxon>
        <taxon>Sordariomycetidae</taxon>
        <taxon>Ophiostomatales</taxon>
        <taxon>Ophiostomataceae</taxon>
        <taxon>Sporothrix</taxon>
    </lineage>
</organism>
<evidence type="ECO:0000256" key="3">
    <source>
        <dbReference type="SAM" id="MobiDB-lite"/>
    </source>
</evidence>
<dbReference type="GO" id="GO:0008821">
    <property type="term" value="F:crossover junction DNA endonuclease activity"/>
    <property type="evidence" value="ECO:0007669"/>
    <property type="project" value="InterPro"/>
</dbReference>
<dbReference type="AlphaFoldDB" id="A0A0C2EXS6"/>
<evidence type="ECO:0000259" key="5">
    <source>
        <dbReference type="SMART" id="SM00485"/>
    </source>
</evidence>
<feature type="region of interest" description="Disordered" evidence="3">
    <location>
        <begin position="706"/>
        <end position="795"/>
    </location>
</feature>
<dbReference type="Proteomes" id="UP000031575">
    <property type="component" value="Unassembled WGS sequence"/>
</dbReference>
<feature type="region of interest" description="Disordered" evidence="3">
    <location>
        <begin position="629"/>
        <end position="685"/>
    </location>
</feature>
<feature type="compositionally biased region" description="Polar residues" evidence="3">
    <location>
        <begin position="651"/>
        <end position="666"/>
    </location>
</feature>
<dbReference type="InterPro" id="IPR006084">
    <property type="entry name" value="XPG/Rad2"/>
</dbReference>
<dbReference type="Pfam" id="PF18380">
    <property type="entry name" value="GEN1_C"/>
    <property type="match status" value="1"/>
</dbReference>
<dbReference type="CDD" id="cd09870">
    <property type="entry name" value="PIN_YEN1"/>
    <property type="match status" value="1"/>
</dbReference>
<gene>
    <name evidence="6" type="ORF">SPBR_01317</name>
</gene>
<evidence type="ECO:0000313" key="6">
    <source>
        <dbReference type="EMBL" id="KIH91464.1"/>
    </source>
</evidence>
<feature type="compositionally biased region" description="Polar residues" evidence="3">
    <location>
        <begin position="759"/>
        <end position="769"/>
    </location>
</feature>
<dbReference type="VEuPathDB" id="FungiDB:SPBR_01317"/>
<dbReference type="Pfam" id="PF00752">
    <property type="entry name" value="XPG_N"/>
    <property type="match status" value="1"/>
</dbReference>
<dbReference type="GO" id="GO:0017108">
    <property type="term" value="F:5'-flap endonuclease activity"/>
    <property type="evidence" value="ECO:0007669"/>
    <property type="project" value="TreeGrafter"/>
</dbReference>
<keyword evidence="1" id="KW-0540">Nuclease</keyword>
<feature type="domain" description="XPG N-terminal" evidence="5">
    <location>
        <begin position="1"/>
        <end position="95"/>
    </location>
</feature>
<keyword evidence="7" id="KW-1185">Reference proteome</keyword>
<keyword evidence="6" id="KW-0255">Endonuclease</keyword>
<evidence type="ECO:0000256" key="1">
    <source>
        <dbReference type="ARBA" id="ARBA00022722"/>
    </source>
</evidence>
<feature type="region of interest" description="Disordered" evidence="3">
    <location>
        <begin position="517"/>
        <end position="548"/>
    </location>
</feature>
<dbReference type="InterPro" id="IPR029060">
    <property type="entry name" value="PIN-like_dom_sf"/>
</dbReference>
<dbReference type="GeneID" id="63674549"/>
<protein>
    <submittedName>
        <fullName evidence="6">Flap structure-specific endonuclease</fullName>
    </submittedName>
</protein>
<dbReference type="Gene3D" id="3.40.50.1010">
    <property type="entry name" value="5'-nuclease"/>
    <property type="match status" value="2"/>
</dbReference>
<evidence type="ECO:0000256" key="2">
    <source>
        <dbReference type="ARBA" id="ARBA00022801"/>
    </source>
</evidence>
<dbReference type="InterPro" id="IPR041177">
    <property type="entry name" value="GEN1_C"/>
</dbReference>
<reference evidence="6 7" key="1">
    <citation type="journal article" date="2014" name="BMC Genomics">
        <title>Comparative genomics of the major fungal agents of human and animal Sporotrichosis: Sporothrix schenckii and Sporothrix brasiliensis.</title>
        <authorList>
            <person name="Teixeira M.M."/>
            <person name="de Almeida L.G."/>
            <person name="Kubitschek-Barreira P."/>
            <person name="Alves F.L."/>
            <person name="Kioshima E.S."/>
            <person name="Abadio A.K."/>
            <person name="Fernandes L."/>
            <person name="Derengowski L.S."/>
            <person name="Ferreira K.S."/>
            <person name="Souza R.C."/>
            <person name="Ruiz J.C."/>
            <person name="de Andrade N.C."/>
            <person name="Paes H.C."/>
            <person name="Nicola A.M."/>
            <person name="Albuquerque P."/>
            <person name="Gerber A.L."/>
            <person name="Martins V.P."/>
            <person name="Peconick L.D."/>
            <person name="Neto A.V."/>
            <person name="Chaucanez C.B."/>
            <person name="Silva P.A."/>
            <person name="Cunha O.L."/>
            <person name="de Oliveira F.F."/>
            <person name="dos Santos T.C."/>
            <person name="Barros A.L."/>
            <person name="Soares M.A."/>
            <person name="de Oliveira L.M."/>
            <person name="Marini M.M."/>
            <person name="Villalobos-Duno H."/>
            <person name="Cunha M.M."/>
            <person name="de Hoog S."/>
            <person name="da Silveira J.F."/>
            <person name="Henrissat B."/>
            <person name="Nino-Vega G.A."/>
            <person name="Cisalpino P.S."/>
            <person name="Mora-Montes H.M."/>
            <person name="Almeida S.R."/>
            <person name="Stajich J.E."/>
            <person name="Lopes-Bezerra L.M."/>
            <person name="Vasconcelos A.T."/>
            <person name="Felipe M.S."/>
        </authorList>
    </citation>
    <scope>NUCLEOTIDE SEQUENCE [LARGE SCALE GENOMIC DNA]</scope>
    <source>
        <strain evidence="6 7">5110</strain>
    </source>
</reference>
<accession>A0A0C2EXS6</accession>
<dbReference type="RefSeq" id="XP_040619474.1">
    <property type="nucleotide sequence ID" value="XM_040759628.1"/>
</dbReference>